<dbReference type="InParanoid" id="A2F5Q6"/>
<protein>
    <submittedName>
        <fullName evidence="1">Uncharacterized protein</fullName>
    </submittedName>
</protein>
<reference evidence="1" key="2">
    <citation type="journal article" date="2007" name="Science">
        <title>Draft genome sequence of the sexually transmitted pathogen Trichomonas vaginalis.</title>
        <authorList>
            <person name="Carlton J.M."/>
            <person name="Hirt R.P."/>
            <person name="Silva J.C."/>
            <person name="Delcher A.L."/>
            <person name="Schatz M."/>
            <person name="Zhao Q."/>
            <person name="Wortman J.R."/>
            <person name="Bidwell S.L."/>
            <person name="Alsmark U.C.M."/>
            <person name="Besteiro S."/>
            <person name="Sicheritz-Ponten T."/>
            <person name="Noel C.J."/>
            <person name="Dacks J.B."/>
            <person name="Foster P.G."/>
            <person name="Simillion C."/>
            <person name="Van de Peer Y."/>
            <person name="Miranda-Saavedra D."/>
            <person name="Barton G.J."/>
            <person name="Westrop G.D."/>
            <person name="Mueller S."/>
            <person name="Dessi D."/>
            <person name="Fiori P.L."/>
            <person name="Ren Q."/>
            <person name="Paulsen I."/>
            <person name="Zhang H."/>
            <person name="Bastida-Corcuera F.D."/>
            <person name="Simoes-Barbosa A."/>
            <person name="Brown M.T."/>
            <person name="Hayes R.D."/>
            <person name="Mukherjee M."/>
            <person name="Okumura C.Y."/>
            <person name="Schneider R."/>
            <person name="Smith A.J."/>
            <person name="Vanacova S."/>
            <person name="Villalvazo M."/>
            <person name="Haas B.J."/>
            <person name="Pertea M."/>
            <person name="Feldblyum T.V."/>
            <person name="Utterback T.R."/>
            <person name="Shu C.L."/>
            <person name="Osoegawa K."/>
            <person name="de Jong P.J."/>
            <person name="Hrdy I."/>
            <person name="Horvathova L."/>
            <person name="Zubacova Z."/>
            <person name="Dolezal P."/>
            <person name="Malik S.B."/>
            <person name="Logsdon J.M. Jr."/>
            <person name="Henze K."/>
            <person name="Gupta A."/>
            <person name="Wang C.C."/>
            <person name="Dunne R.L."/>
            <person name="Upcroft J.A."/>
            <person name="Upcroft P."/>
            <person name="White O."/>
            <person name="Salzberg S.L."/>
            <person name="Tang P."/>
            <person name="Chiu C.-H."/>
            <person name="Lee Y.-S."/>
            <person name="Embley T.M."/>
            <person name="Coombs G.H."/>
            <person name="Mottram J.C."/>
            <person name="Tachezy J."/>
            <person name="Fraser-Liggett C.M."/>
            <person name="Johnson P.J."/>
        </authorList>
    </citation>
    <scope>NUCLEOTIDE SEQUENCE [LARGE SCALE GENOMIC DNA]</scope>
    <source>
        <strain evidence="1">G3</strain>
    </source>
</reference>
<sequence>MFGRVLSPSTQTTYNADYNRKPINRVRGINLSTKVTTGNHYSATPQTLYQSDTASPAELRTTLRQYTRPPNAKQELYKLPPAYDSTVRPDLVTNTPNTDYQHCFGQCGQKADVKHLAWTPRHLSKQTQAECLGTTKKTYHPPGYEGYIPYDGVHNRGKKVHEDRTLIDYTWQYHTHTTGYGGYTPFVGMDSDLSNVKKTPTTYRDLCAAVKWDK</sequence>
<dbReference type="RefSeq" id="XP_001312686.1">
    <property type="nucleotide sequence ID" value="XM_001312685.1"/>
</dbReference>
<organism evidence="1 2">
    <name type="scientific">Trichomonas vaginalis (strain ATCC PRA-98 / G3)</name>
    <dbReference type="NCBI Taxonomy" id="412133"/>
    <lineage>
        <taxon>Eukaryota</taxon>
        <taxon>Metamonada</taxon>
        <taxon>Parabasalia</taxon>
        <taxon>Trichomonadida</taxon>
        <taxon>Trichomonadidae</taxon>
        <taxon>Trichomonas</taxon>
    </lineage>
</organism>
<keyword evidence="2" id="KW-1185">Reference proteome</keyword>
<dbReference type="VEuPathDB" id="TrichDB:TVAG_367490"/>
<dbReference type="EMBL" id="DS113626">
    <property type="protein sequence ID" value="EAX99756.1"/>
    <property type="molecule type" value="Genomic_DNA"/>
</dbReference>
<proteinExistence type="predicted"/>
<name>A2F5Q6_TRIV3</name>
<gene>
    <name evidence="1" type="ORF">TVAG_367490</name>
</gene>
<dbReference type="Proteomes" id="UP000001542">
    <property type="component" value="Unassembled WGS sequence"/>
</dbReference>
<accession>A2F5Q6</accession>
<evidence type="ECO:0000313" key="1">
    <source>
        <dbReference type="EMBL" id="EAX99756.1"/>
    </source>
</evidence>
<dbReference type="KEGG" id="tva:4757570"/>
<dbReference type="AlphaFoldDB" id="A2F5Q6"/>
<reference evidence="1" key="1">
    <citation type="submission" date="2006-10" db="EMBL/GenBank/DDBJ databases">
        <authorList>
            <person name="Amadeo P."/>
            <person name="Zhao Q."/>
            <person name="Wortman J."/>
            <person name="Fraser-Liggett C."/>
            <person name="Carlton J."/>
        </authorList>
    </citation>
    <scope>NUCLEOTIDE SEQUENCE</scope>
    <source>
        <strain evidence="1">G3</strain>
    </source>
</reference>
<dbReference type="OrthoDB" id="59449at2759"/>
<dbReference type="VEuPathDB" id="TrichDB:TVAGG3_0977390"/>
<evidence type="ECO:0000313" key="2">
    <source>
        <dbReference type="Proteomes" id="UP000001542"/>
    </source>
</evidence>